<dbReference type="Gene3D" id="3.40.960.10">
    <property type="entry name" value="VSR Endonuclease"/>
    <property type="match status" value="1"/>
</dbReference>
<accession>A0A495K013</accession>
<proteinExistence type="predicted"/>
<dbReference type="Pfam" id="PF04480">
    <property type="entry name" value="DUF559"/>
    <property type="match status" value="1"/>
</dbReference>
<dbReference type="EMBL" id="RBKV01000001">
    <property type="protein sequence ID" value="RKR94158.1"/>
    <property type="molecule type" value="Genomic_DNA"/>
</dbReference>
<dbReference type="Proteomes" id="UP000274762">
    <property type="component" value="Unassembled WGS sequence"/>
</dbReference>
<dbReference type="InterPro" id="IPR011335">
    <property type="entry name" value="Restrct_endonuc-II-like"/>
</dbReference>
<feature type="domain" description="DUF559" evidence="1">
    <location>
        <begin position="193"/>
        <end position="281"/>
    </location>
</feature>
<dbReference type="GO" id="GO:0004519">
    <property type="term" value="F:endonuclease activity"/>
    <property type="evidence" value="ECO:0007669"/>
    <property type="project" value="UniProtKB-KW"/>
</dbReference>
<sequence length="291" mass="32938">MRRSVQTLRMGELPTGPARVTDLLTVMSRHQLRLEYRSVARGVWLRNDQPLTFRTHSIAAGMVHDDAVLCGWSAADLWGNPFRPDCAQPEITAPIEGNRPYDGICVRRVQIDHDDIVDIDGVRLTSLARTGIDLGRLNPREDAVSALDGMVRLRPTMLDEIRVELKRWENHWGIGKAITALRLVNPLAESPWETRLRLILCDECLDGFVLQHEVMGGRYRLDIAWPGLKVAVEYDGAHHRESEQHARDLERWNRLRAAGWVVIAVTARNITAGRDEFVIQLRAALAARGRS</sequence>
<dbReference type="SUPFAM" id="SSF52980">
    <property type="entry name" value="Restriction endonuclease-like"/>
    <property type="match status" value="1"/>
</dbReference>
<dbReference type="InterPro" id="IPR007569">
    <property type="entry name" value="DUF559"/>
</dbReference>
<organism evidence="2 3">
    <name type="scientific">Williamsia marianensis</name>
    <dbReference type="NCBI Taxonomy" id="85044"/>
    <lineage>
        <taxon>Bacteria</taxon>
        <taxon>Bacillati</taxon>
        <taxon>Actinomycetota</taxon>
        <taxon>Actinomycetes</taxon>
        <taxon>Mycobacteriales</taxon>
        <taxon>Nocardiaceae</taxon>
        <taxon>Williamsia</taxon>
    </lineage>
</organism>
<evidence type="ECO:0000259" key="1">
    <source>
        <dbReference type="Pfam" id="PF04480"/>
    </source>
</evidence>
<gene>
    <name evidence="2" type="ORF">DFJ75_0949</name>
</gene>
<keyword evidence="2" id="KW-0378">Hydrolase</keyword>
<dbReference type="AlphaFoldDB" id="A0A495K013"/>
<protein>
    <submittedName>
        <fullName evidence="2">Very-short-patch-repair endonuclease</fullName>
    </submittedName>
</protein>
<evidence type="ECO:0000313" key="3">
    <source>
        <dbReference type="Proteomes" id="UP000274762"/>
    </source>
</evidence>
<keyword evidence="2" id="KW-0540">Nuclease</keyword>
<evidence type="ECO:0000313" key="2">
    <source>
        <dbReference type="EMBL" id="RKR94158.1"/>
    </source>
</evidence>
<reference evidence="2 3" key="1">
    <citation type="submission" date="2018-10" db="EMBL/GenBank/DDBJ databases">
        <title>Sequencing the genomes of 1000 actinobacteria strains.</title>
        <authorList>
            <person name="Klenk H.-P."/>
        </authorList>
    </citation>
    <scope>NUCLEOTIDE SEQUENCE [LARGE SCALE GENOMIC DNA]</scope>
    <source>
        <strain evidence="2 3">DSM 44343</strain>
    </source>
</reference>
<keyword evidence="2" id="KW-0255">Endonuclease</keyword>
<comment type="caution">
    <text evidence="2">The sequence shown here is derived from an EMBL/GenBank/DDBJ whole genome shotgun (WGS) entry which is preliminary data.</text>
</comment>
<name>A0A495K013_WILMA</name>